<reference evidence="2 3" key="1">
    <citation type="submission" date="2019-09" db="EMBL/GenBank/DDBJ databases">
        <title>Whole genome shotgun sequencing (WGS) of Ellagibacter isourolithinifaciens DSM 104140(T) and Adlercreutzia muris DSM 29508(T).</title>
        <authorList>
            <person name="Stoll D.A."/>
            <person name="Danylec N."/>
            <person name="Huch M."/>
        </authorList>
    </citation>
    <scope>NUCLEOTIDE SEQUENCE [LARGE SCALE GENOMIC DNA]</scope>
    <source>
        <strain evidence="2 3">DSM 29508</strain>
    </source>
</reference>
<evidence type="ECO:0000256" key="1">
    <source>
        <dbReference type="SAM" id="Phobius"/>
    </source>
</evidence>
<dbReference type="Proteomes" id="UP000479639">
    <property type="component" value="Unassembled WGS sequence"/>
</dbReference>
<name>A0A7C8FZW1_9ACTN</name>
<gene>
    <name evidence="2" type="ORF">F8D48_02265</name>
</gene>
<sequence length="264" mass="27633">MNFDDYKRVMGDIEVPEGLNDRTVAHVVRRKEAAVLPEACGRVVPSGGAPRGSKRRALSGWLRLAGIGVCAAALACLIIVPGLWEDASRQSSPLPAPVSCGTSDDVDGLFPVEVQEGPSASVSMLGLSVEGQEVVATFEMTLSLPEAIECESGIDLSFGSPEVLVGELVSGGGEEYGESVHIVPVSGTVLFTVRLSMDSVFLSSRGLIGLLASLDDYAAAEEAALEVLAGSVIEVRGKETYCYKLSEPIAGNQPLVRIDLDEAA</sequence>
<evidence type="ECO:0000313" key="3">
    <source>
        <dbReference type="Proteomes" id="UP000479639"/>
    </source>
</evidence>
<keyword evidence="1" id="KW-0472">Membrane</keyword>
<dbReference type="RefSeq" id="WP_151429799.1">
    <property type="nucleotide sequence ID" value="NZ_JANJZI010000009.1"/>
</dbReference>
<accession>A0A7C8FZW1</accession>
<keyword evidence="3" id="KW-1185">Reference proteome</keyword>
<dbReference type="AlphaFoldDB" id="A0A7C8FZW1"/>
<proteinExistence type="predicted"/>
<protein>
    <submittedName>
        <fullName evidence="2">Uncharacterized protein</fullName>
    </submittedName>
</protein>
<keyword evidence="1" id="KW-0812">Transmembrane</keyword>
<organism evidence="2 3">
    <name type="scientific">Adlercreutzia muris</name>
    <dbReference type="NCBI Taxonomy" id="1796610"/>
    <lineage>
        <taxon>Bacteria</taxon>
        <taxon>Bacillati</taxon>
        <taxon>Actinomycetota</taxon>
        <taxon>Coriobacteriia</taxon>
        <taxon>Eggerthellales</taxon>
        <taxon>Eggerthellaceae</taxon>
        <taxon>Adlercreutzia</taxon>
    </lineage>
</organism>
<dbReference type="EMBL" id="WAJS01000005">
    <property type="protein sequence ID" value="KAB1651090.1"/>
    <property type="molecule type" value="Genomic_DNA"/>
</dbReference>
<comment type="caution">
    <text evidence="2">The sequence shown here is derived from an EMBL/GenBank/DDBJ whole genome shotgun (WGS) entry which is preliminary data.</text>
</comment>
<evidence type="ECO:0000313" key="2">
    <source>
        <dbReference type="EMBL" id="KAB1651090.1"/>
    </source>
</evidence>
<feature type="transmembrane region" description="Helical" evidence="1">
    <location>
        <begin position="61"/>
        <end position="84"/>
    </location>
</feature>
<keyword evidence="1" id="KW-1133">Transmembrane helix</keyword>